<reference evidence="1 2" key="1">
    <citation type="submission" date="2020-06" db="EMBL/GenBank/DDBJ databases">
        <title>Characterization of fructooligosaccharide metabolism and fructooligosaccharide-degrading enzymes in human commensal butyrate producers.</title>
        <authorList>
            <person name="Tanno H."/>
            <person name="Fujii T."/>
            <person name="Hirano K."/>
            <person name="Maeno S."/>
            <person name="Tonozuka T."/>
            <person name="Sakamoto M."/>
            <person name="Ohkuma M."/>
            <person name="Tochio T."/>
            <person name="Endo A."/>
        </authorList>
    </citation>
    <scope>NUCLEOTIDE SEQUENCE [LARGE SCALE GENOMIC DNA]</scope>
    <source>
        <strain evidence="1 2">JCM 31056</strain>
    </source>
</reference>
<dbReference type="RefSeq" id="WP_117489610.1">
    <property type="nucleotide sequence ID" value="NZ_BLYJ01000027.1"/>
</dbReference>
<sequence>MKKRIAFVLVGILVCVGAAVWLVPYTPMPDMDGFWNVRIWRVNGADMTELTEQVNQTALREALTQVQAKRVPRSQHSFSMDKVSYEIIAVYNDTPTFLNIGELNFVYNGNGWVHDLKNGSEILTQLDEICNS</sequence>
<name>A0ABQ1E1J5_9FIRM</name>
<organism evidence="1 2">
    <name type="scientific">Butyricicoccus faecihominis</name>
    <dbReference type="NCBI Taxonomy" id="1712515"/>
    <lineage>
        <taxon>Bacteria</taxon>
        <taxon>Bacillati</taxon>
        <taxon>Bacillota</taxon>
        <taxon>Clostridia</taxon>
        <taxon>Eubacteriales</taxon>
        <taxon>Butyricicoccaceae</taxon>
        <taxon>Butyricicoccus</taxon>
    </lineage>
</organism>
<proteinExistence type="predicted"/>
<keyword evidence="2" id="KW-1185">Reference proteome</keyword>
<evidence type="ECO:0008006" key="3">
    <source>
        <dbReference type="Google" id="ProtNLM"/>
    </source>
</evidence>
<dbReference type="EMBL" id="BLYJ01000027">
    <property type="protein sequence ID" value="GFO88841.1"/>
    <property type="molecule type" value="Genomic_DNA"/>
</dbReference>
<evidence type="ECO:0000313" key="1">
    <source>
        <dbReference type="EMBL" id="GFO88841.1"/>
    </source>
</evidence>
<accession>A0ABQ1E1J5</accession>
<comment type="caution">
    <text evidence="1">The sequence shown here is derived from an EMBL/GenBank/DDBJ whole genome shotgun (WGS) entry which is preliminary data.</text>
</comment>
<evidence type="ECO:0000313" key="2">
    <source>
        <dbReference type="Proteomes" id="UP000620147"/>
    </source>
</evidence>
<gene>
    <name evidence="1" type="ORF">BUFA31_20050</name>
</gene>
<dbReference type="Proteomes" id="UP000620147">
    <property type="component" value="Unassembled WGS sequence"/>
</dbReference>
<protein>
    <recommendedName>
        <fullName evidence="3">DUF4830 domain-containing protein</fullName>
    </recommendedName>
</protein>